<evidence type="ECO:0000256" key="2">
    <source>
        <dbReference type="ARBA" id="ARBA00022525"/>
    </source>
</evidence>
<dbReference type="GO" id="GO:0005576">
    <property type="term" value="C:extracellular region"/>
    <property type="evidence" value="ECO:0007669"/>
    <property type="project" value="UniProtKB-SubCell"/>
</dbReference>
<sequence>MGSDGVRIPVLSNQCLRQKPLTERPCNLVPCPQWVSGPWSGCSVTCGKGQKIRSVSCQDAKQQHSEDCDMETMPATKIECDSGLICSTHEDTGTYFSGEHLPPFPIAYHRIL</sequence>
<dbReference type="GO" id="GO:0006508">
    <property type="term" value="P:proteolysis"/>
    <property type="evidence" value="ECO:0007669"/>
    <property type="project" value="TreeGrafter"/>
</dbReference>
<proteinExistence type="predicted"/>
<accession>A0A4Y2WXY8</accession>
<dbReference type="GO" id="GO:0004222">
    <property type="term" value="F:metalloendopeptidase activity"/>
    <property type="evidence" value="ECO:0007669"/>
    <property type="project" value="TreeGrafter"/>
</dbReference>
<dbReference type="OrthoDB" id="6409448at2759"/>
<dbReference type="InterPro" id="IPR000884">
    <property type="entry name" value="TSP1_rpt"/>
</dbReference>
<evidence type="ECO:0000313" key="4">
    <source>
        <dbReference type="Proteomes" id="UP000499080"/>
    </source>
</evidence>
<dbReference type="EMBL" id="BGPR01066055">
    <property type="protein sequence ID" value="GBO40737.1"/>
    <property type="molecule type" value="Genomic_DNA"/>
</dbReference>
<dbReference type="SUPFAM" id="SSF82895">
    <property type="entry name" value="TSP-1 type 1 repeat"/>
    <property type="match status" value="1"/>
</dbReference>
<dbReference type="SMART" id="SM00209">
    <property type="entry name" value="TSP1"/>
    <property type="match status" value="1"/>
</dbReference>
<dbReference type="GO" id="GO:0030198">
    <property type="term" value="P:extracellular matrix organization"/>
    <property type="evidence" value="ECO:0007669"/>
    <property type="project" value="TreeGrafter"/>
</dbReference>
<dbReference type="PANTHER" id="PTHR13723">
    <property type="entry name" value="ADAMTS A DISINTEGRIN AND METALLOPROTEASE WITH THROMBOSPONDIN MOTIFS PROTEASE"/>
    <property type="match status" value="1"/>
</dbReference>
<evidence type="ECO:0000256" key="1">
    <source>
        <dbReference type="ARBA" id="ARBA00004613"/>
    </source>
</evidence>
<gene>
    <name evidence="3" type="ORF">AVEN_74270_1</name>
</gene>
<organism evidence="3 4">
    <name type="scientific">Araneus ventricosus</name>
    <name type="common">Orbweaver spider</name>
    <name type="synonym">Epeira ventricosa</name>
    <dbReference type="NCBI Taxonomy" id="182803"/>
    <lineage>
        <taxon>Eukaryota</taxon>
        <taxon>Metazoa</taxon>
        <taxon>Ecdysozoa</taxon>
        <taxon>Arthropoda</taxon>
        <taxon>Chelicerata</taxon>
        <taxon>Arachnida</taxon>
        <taxon>Araneae</taxon>
        <taxon>Araneomorphae</taxon>
        <taxon>Entelegynae</taxon>
        <taxon>Araneoidea</taxon>
        <taxon>Araneidae</taxon>
        <taxon>Araneus</taxon>
    </lineage>
</organism>
<comment type="subcellular location">
    <subcellularLocation>
        <location evidence="1">Secreted</location>
    </subcellularLocation>
</comment>
<dbReference type="InterPro" id="IPR050439">
    <property type="entry name" value="ADAMTS_ADAMTS-like"/>
</dbReference>
<keyword evidence="4" id="KW-1185">Reference proteome</keyword>
<dbReference type="Gene3D" id="2.20.100.10">
    <property type="entry name" value="Thrombospondin type-1 (TSP1) repeat"/>
    <property type="match status" value="1"/>
</dbReference>
<protein>
    <submittedName>
        <fullName evidence="3">Uncharacterized protein</fullName>
    </submittedName>
</protein>
<comment type="caution">
    <text evidence="3">The sequence shown here is derived from an EMBL/GenBank/DDBJ whole genome shotgun (WGS) entry which is preliminary data.</text>
</comment>
<dbReference type="PROSITE" id="PS50092">
    <property type="entry name" value="TSP1"/>
    <property type="match status" value="1"/>
</dbReference>
<keyword evidence="2" id="KW-0964">Secreted</keyword>
<dbReference type="Proteomes" id="UP000499080">
    <property type="component" value="Unassembled WGS sequence"/>
</dbReference>
<dbReference type="GO" id="GO:0031012">
    <property type="term" value="C:extracellular matrix"/>
    <property type="evidence" value="ECO:0007669"/>
    <property type="project" value="TreeGrafter"/>
</dbReference>
<reference evidence="3 4" key="1">
    <citation type="journal article" date="2019" name="Sci. Rep.">
        <title>Orb-weaving spider Araneus ventricosus genome elucidates the spidroin gene catalogue.</title>
        <authorList>
            <person name="Kono N."/>
            <person name="Nakamura H."/>
            <person name="Ohtoshi R."/>
            <person name="Moran D.A.P."/>
            <person name="Shinohara A."/>
            <person name="Yoshida Y."/>
            <person name="Fujiwara M."/>
            <person name="Mori M."/>
            <person name="Tomita M."/>
            <person name="Arakawa K."/>
        </authorList>
    </citation>
    <scope>NUCLEOTIDE SEQUENCE [LARGE SCALE GENOMIC DNA]</scope>
</reference>
<evidence type="ECO:0000313" key="3">
    <source>
        <dbReference type="EMBL" id="GBO40737.1"/>
    </source>
</evidence>
<dbReference type="AlphaFoldDB" id="A0A4Y2WXY8"/>
<dbReference type="PANTHER" id="PTHR13723:SF200">
    <property type="entry name" value="ADAM METALLOPEPTIDASE WITH THROMBOSPONDIN TYPE 1 MOTIF B, ISOFORM B"/>
    <property type="match status" value="1"/>
</dbReference>
<dbReference type="Pfam" id="PF19030">
    <property type="entry name" value="TSP1_ADAMTS"/>
    <property type="match status" value="1"/>
</dbReference>
<dbReference type="InterPro" id="IPR036383">
    <property type="entry name" value="TSP1_rpt_sf"/>
</dbReference>
<name>A0A4Y2WXY8_ARAVE</name>